<dbReference type="KEGG" id="vg:1259979"/>
<evidence type="ECO:0000313" key="1">
    <source>
        <dbReference type="EMBL" id="AAN12872.1"/>
    </source>
</evidence>
<organism evidence="1 2">
    <name type="scientific">Mycobacterium phage Omega</name>
    <name type="common">Mycobacteriophage Omega</name>
    <dbReference type="NCBI Taxonomy" id="2907835"/>
    <lineage>
        <taxon>Viruses</taxon>
        <taxon>Duplodnaviria</taxon>
        <taxon>Heunggongvirae</taxon>
        <taxon>Uroviricota</taxon>
        <taxon>Caudoviricetes</taxon>
        <taxon>Omegavirus</taxon>
        <taxon>Omegavirus omega</taxon>
    </lineage>
</organism>
<reference evidence="1 2" key="1">
    <citation type="journal article" date="2003" name="Cell">
        <title>Origins of highly mosaic mycobacteriophage genomes.</title>
        <authorList>
            <person name="Pedulla M.L."/>
            <person name="Ford M.E."/>
            <person name="Houtz J.M."/>
            <person name="Karthikeyan T."/>
            <person name="Wadsworth C."/>
            <person name="Lewis J.A."/>
            <person name="Jacobs-Sera D."/>
            <person name="Falbo J."/>
            <person name="Gross J."/>
            <person name="Pannunzio N.R."/>
            <person name="Brucker W."/>
            <person name="Kumar V."/>
            <person name="Kandasamy J."/>
            <person name="Keenan L."/>
            <person name="Bardarov S."/>
            <person name="Kriakov J."/>
            <person name="Lawrence J.G."/>
            <person name="Jacobs W.R. Jr."/>
            <person name="Hendrix R.W."/>
            <person name="Hatfull G.F."/>
        </authorList>
    </citation>
    <scope>NUCLEOTIDE SEQUENCE</scope>
</reference>
<dbReference type="RefSeq" id="NP_818531.1">
    <property type="nucleotide sequence ID" value="NC_004688.1"/>
</dbReference>
<proteinExistence type="predicted"/>
<name>Q853T6_BPMOM</name>
<accession>Q853T6</accession>
<sequence>MFDSYSDADLIRLATDAPYDIEVRAELWDRADMDVAYGRGCELGTELERRGIRKPLPAIMSARVNGTAVDRYRRRWER</sequence>
<evidence type="ECO:0000313" key="2">
    <source>
        <dbReference type="Proteomes" id="UP000000963"/>
    </source>
</evidence>
<gene>
    <name evidence="1" type="primary">231</name>
    <name evidence="1" type="ORF">PBI_OMEGA_231</name>
</gene>
<organismHost>
    <name type="scientific">Mycolicibacterium smegmatis</name>
    <name type="common">Mycobacterium smegmatis</name>
    <dbReference type="NCBI Taxonomy" id="1772"/>
</organismHost>
<dbReference type="Proteomes" id="UP000000963">
    <property type="component" value="Segment"/>
</dbReference>
<dbReference type="EMBL" id="AY129338">
    <property type="protein sequence ID" value="AAN12872.1"/>
    <property type="molecule type" value="Genomic_DNA"/>
</dbReference>
<keyword evidence="2" id="KW-1185">Reference proteome</keyword>
<protein>
    <submittedName>
        <fullName evidence="1">Uncharacterized protein</fullName>
    </submittedName>
</protein>